<dbReference type="Gene3D" id="1.10.510.10">
    <property type="entry name" value="Transferase(Phosphotransferase) domain 1"/>
    <property type="match status" value="1"/>
</dbReference>
<gene>
    <name evidence="9" type="ORF">BDN71DRAFT_1506248</name>
</gene>
<dbReference type="PROSITE" id="PS00107">
    <property type="entry name" value="PROTEIN_KINASE_ATP"/>
    <property type="match status" value="1"/>
</dbReference>
<feature type="domain" description="Protein kinase" evidence="8">
    <location>
        <begin position="63"/>
        <end position="417"/>
    </location>
</feature>
<dbReference type="GO" id="GO:0005524">
    <property type="term" value="F:ATP binding"/>
    <property type="evidence" value="ECO:0007669"/>
    <property type="project" value="UniProtKB-UniRule"/>
</dbReference>
<evidence type="ECO:0000256" key="7">
    <source>
        <dbReference type="RuleBase" id="RU000304"/>
    </source>
</evidence>
<dbReference type="Proteomes" id="UP000807025">
    <property type="component" value="Unassembled WGS sequence"/>
</dbReference>
<dbReference type="InterPro" id="IPR051175">
    <property type="entry name" value="CLK_kinases"/>
</dbReference>
<comment type="caution">
    <text evidence="9">The sequence shown here is derived from an EMBL/GenBank/DDBJ whole genome shotgun (WGS) entry which is preliminary data.</text>
</comment>
<dbReference type="EMBL" id="MU154557">
    <property type="protein sequence ID" value="KAF9495902.1"/>
    <property type="molecule type" value="Genomic_DNA"/>
</dbReference>
<keyword evidence="3 6" id="KW-0547">Nucleotide-binding</keyword>
<evidence type="ECO:0000256" key="4">
    <source>
        <dbReference type="ARBA" id="ARBA00022777"/>
    </source>
</evidence>
<dbReference type="PROSITE" id="PS00108">
    <property type="entry name" value="PROTEIN_KINASE_ST"/>
    <property type="match status" value="1"/>
</dbReference>
<evidence type="ECO:0000313" key="9">
    <source>
        <dbReference type="EMBL" id="KAF9495902.1"/>
    </source>
</evidence>
<dbReference type="PANTHER" id="PTHR45646">
    <property type="entry name" value="SERINE/THREONINE-PROTEIN KINASE DOA-RELATED"/>
    <property type="match status" value="1"/>
</dbReference>
<evidence type="ECO:0000259" key="8">
    <source>
        <dbReference type="PROSITE" id="PS50011"/>
    </source>
</evidence>
<sequence length="423" mass="47641">MSTTLPAAEEPIVTTNQHFSLDANGKEVVDLSFQSEGIGLPAEMGYGWAQLEFGEKIGRDQRYTIARKLGWGKNSSTWLAWNEILNKYVAVKVLTGHATDLHERKMAWEEEALKRLTFPSESENCAHILEYFTMKGRGSAGSHLCFTMPLYGGDVRSLIQSRTSPSPLPLVKRILLHLLRGIAFAHERDIVHTDLKFDNVLFTTPATTGDIEKWIQENPPRRNPPELSSDGVVRSAVSQPMKLPSEEEALRATYVLADFGCALPSKHHANCTITPILLRAPEVLLGGEWDTPADIWSFGCLAYELITNEVLFRYRTLEVFDLTENENLLYQMMIFACEVFHSTQLNVCPLAGEYFNPDCQLKKAPPLGIQPIHDLISKHKLMPDDKCRAAGTFIQRCLCLKLEDRVTAKDLLQDEWLRGVDRA</sequence>
<reference evidence="9" key="1">
    <citation type="submission" date="2020-11" db="EMBL/GenBank/DDBJ databases">
        <authorList>
            <consortium name="DOE Joint Genome Institute"/>
            <person name="Ahrendt S."/>
            <person name="Riley R."/>
            <person name="Andreopoulos W."/>
            <person name="Labutti K."/>
            <person name="Pangilinan J."/>
            <person name="Ruiz-Duenas F.J."/>
            <person name="Barrasa J.M."/>
            <person name="Sanchez-Garcia M."/>
            <person name="Camarero S."/>
            <person name="Miyauchi S."/>
            <person name="Serrano A."/>
            <person name="Linde D."/>
            <person name="Babiker R."/>
            <person name="Drula E."/>
            <person name="Ayuso-Fernandez I."/>
            <person name="Pacheco R."/>
            <person name="Padilla G."/>
            <person name="Ferreira P."/>
            <person name="Barriuso J."/>
            <person name="Kellner H."/>
            <person name="Castanera R."/>
            <person name="Alfaro M."/>
            <person name="Ramirez L."/>
            <person name="Pisabarro A.G."/>
            <person name="Kuo A."/>
            <person name="Tritt A."/>
            <person name="Lipzen A."/>
            <person name="He G."/>
            <person name="Yan M."/>
            <person name="Ng V."/>
            <person name="Cullen D."/>
            <person name="Martin F."/>
            <person name="Rosso M.-N."/>
            <person name="Henrissat B."/>
            <person name="Hibbett D."/>
            <person name="Martinez A.T."/>
            <person name="Grigoriev I.V."/>
        </authorList>
    </citation>
    <scope>NUCLEOTIDE SEQUENCE</scope>
    <source>
        <strain evidence="9">ATCC 90797</strain>
    </source>
</reference>
<keyword evidence="4 9" id="KW-0418">Kinase</keyword>
<dbReference type="AlphaFoldDB" id="A0A9P5ZYP0"/>
<dbReference type="GO" id="GO:0004674">
    <property type="term" value="F:protein serine/threonine kinase activity"/>
    <property type="evidence" value="ECO:0007669"/>
    <property type="project" value="UniProtKB-KW"/>
</dbReference>
<dbReference type="PROSITE" id="PS50011">
    <property type="entry name" value="PROTEIN_KINASE_DOM"/>
    <property type="match status" value="1"/>
</dbReference>
<keyword evidence="1 7" id="KW-0723">Serine/threonine-protein kinase</keyword>
<protein>
    <submittedName>
        <fullName evidence="9">Kinase-like protein</fullName>
    </submittedName>
</protein>
<dbReference type="GO" id="GO:0005634">
    <property type="term" value="C:nucleus"/>
    <property type="evidence" value="ECO:0007669"/>
    <property type="project" value="TreeGrafter"/>
</dbReference>
<evidence type="ECO:0000313" key="10">
    <source>
        <dbReference type="Proteomes" id="UP000807025"/>
    </source>
</evidence>
<dbReference type="PANTHER" id="PTHR45646:SF11">
    <property type="entry name" value="SERINE_THREONINE-PROTEIN KINASE DOA"/>
    <property type="match status" value="1"/>
</dbReference>
<feature type="binding site" evidence="6">
    <location>
        <position position="92"/>
    </location>
    <ligand>
        <name>ATP</name>
        <dbReference type="ChEBI" id="CHEBI:30616"/>
    </ligand>
</feature>
<evidence type="ECO:0000256" key="1">
    <source>
        <dbReference type="ARBA" id="ARBA00022527"/>
    </source>
</evidence>
<dbReference type="InterPro" id="IPR011009">
    <property type="entry name" value="Kinase-like_dom_sf"/>
</dbReference>
<organism evidence="9 10">
    <name type="scientific">Pleurotus eryngii</name>
    <name type="common">Boletus of the steppes</name>
    <dbReference type="NCBI Taxonomy" id="5323"/>
    <lineage>
        <taxon>Eukaryota</taxon>
        <taxon>Fungi</taxon>
        <taxon>Dikarya</taxon>
        <taxon>Basidiomycota</taxon>
        <taxon>Agaricomycotina</taxon>
        <taxon>Agaricomycetes</taxon>
        <taxon>Agaricomycetidae</taxon>
        <taxon>Agaricales</taxon>
        <taxon>Pleurotineae</taxon>
        <taxon>Pleurotaceae</taxon>
        <taxon>Pleurotus</taxon>
    </lineage>
</organism>
<dbReference type="InterPro" id="IPR008271">
    <property type="entry name" value="Ser/Thr_kinase_AS"/>
</dbReference>
<keyword evidence="2" id="KW-0808">Transferase</keyword>
<comment type="similarity">
    <text evidence="7">Belongs to the protein kinase superfamily.</text>
</comment>
<evidence type="ECO:0000256" key="5">
    <source>
        <dbReference type="ARBA" id="ARBA00022840"/>
    </source>
</evidence>
<dbReference type="OrthoDB" id="5979581at2759"/>
<evidence type="ECO:0000256" key="2">
    <source>
        <dbReference type="ARBA" id="ARBA00022679"/>
    </source>
</evidence>
<dbReference type="InterPro" id="IPR000719">
    <property type="entry name" value="Prot_kinase_dom"/>
</dbReference>
<keyword evidence="5 6" id="KW-0067">ATP-binding</keyword>
<name>A0A9P5ZYP0_PLEER</name>
<dbReference type="Pfam" id="PF00069">
    <property type="entry name" value="Pkinase"/>
    <property type="match status" value="2"/>
</dbReference>
<dbReference type="InterPro" id="IPR017441">
    <property type="entry name" value="Protein_kinase_ATP_BS"/>
</dbReference>
<evidence type="ECO:0000256" key="3">
    <source>
        <dbReference type="ARBA" id="ARBA00022741"/>
    </source>
</evidence>
<dbReference type="Gene3D" id="3.30.200.20">
    <property type="entry name" value="Phosphorylase Kinase, domain 1"/>
    <property type="match status" value="1"/>
</dbReference>
<keyword evidence="10" id="KW-1185">Reference proteome</keyword>
<dbReference type="SMART" id="SM00220">
    <property type="entry name" value="S_TKc"/>
    <property type="match status" value="1"/>
</dbReference>
<evidence type="ECO:0000256" key="6">
    <source>
        <dbReference type="PROSITE-ProRule" id="PRU10141"/>
    </source>
</evidence>
<accession>A0A9P5ZYP0</accession>
<dbReference type="SUPFAM" id="SSF56112">
    <property type="entry name" value="Protein kinase-like (PK-like)"/>
    <property type="match status" value="1"/>
</dbReference>
<proteinExistence type="inferred from homology"/>